<feature type="repeat" description="WD" evidence="7">
    <location>
        <begin position="378"/>
        <end position="411"/>
    </location>
</feature>
<dbReference type="GO" id="GO:0051301">
    <property type="term" value="P:cell division"/>
    <property type="evidence" value="ECO:0007669"/>
    <property type="project" value="UniProtKB-KW"/>
</dbReference>
<dbReference type="Pfam" id="PF24807">
    <property type="entry name" value="WD40_CDC20-Fz"/>
    <property type="match status" value="1"/>
</dbReference>
<dbReference type="PROSITE" id="PS50294">
    <property type="entry name" value="WD_REPEATS_REGION"/>
    <property type="match status" value="2"/>
</dbReference>
<reference evidence="9" key="1">
    <citation type="submission" date="2022-07" db="EMBL/GenBank/DDBJ databases">
        <title>Genome Sequence of Physisporinus lineatus.</title>
        <authorList>
            <person name="Buettner E."/>
        </authorList>
    </citation>
    <scope>NUCLEOTIDE SEQUENCE</scope>
    <source>
        <strain evidence="9">VT162</strain>
    </source>
</reference>
<gene>
    <name evidence="9" type="ORF">NLI96_g6372</name>
</gene>
<dbReference type="InterPro" id="IPR001680">
    <property type="entry name" value="WD40_rpt"/>
</dbReference>
<dbReference type="InterPro" id="IPR056150">
    <property type="entry name" value="WD40_CDC20-Fz"/>
</dbReference>
<dbReference type="Proteomes" id="UP001212997">
    <property type="component" value="Unassembled WGS sequence"/>
</dbReference>
<accession>A0AAD5V108</accession>
<dbReference type="GO" id="GO:1905786">
    <property type="term" value="P:positive regulation of anaphase-promoting complex-dependent catabolic process"/>
    <property type="evidence" value="ECO:0007669"/>
    <property type="project" value="TreeGrafter"/>
</dbReference>
<evidence type="ECO:0000256" key="3">
    <source>
        <dbReference type="ARBA" id="ARBA00022618"/>
    </source>
</evidence>
<evidence type="ECO:0000313" key="10">
    <source>
        <dbReference type="Proteomes" id="UP001212997"/>
    </source>
</evidence>
<dbReference type="GO" id="GO:0031145">
    <property type="term" value="P:anaphase-promoting complex-dependent catabolic process"/>
    <property type="evidence" value="ECO:0007669"/>
    <property type="project" value="TreeGrafter"/>
</dbReference>
<evidence type="ECO:0000256" key="2">
    <source>
        <dbReference type="ARBA" id="ARBA00022574"/>
    </source>
</evidence>
<evidence type="ECO:0000256" key="6">
    <source>
        <dbReference type="ARBA" id="ARBA00023306"/>
    </source>
</evidence>
<dbReference type="InterPro" id="IPR015943">
    <property type="entry name" value="WD40/YVTN_repeat-like_dom_sf"/>
</dbReference>
<keyword evidence="3" id="KW-0132">Cell division</keyword>
<evidence type="ECO:0000259" key="8">
    <source>
        <dbReference type="Pfam" id="PF24807"/>
    </source>
</evidence>
<dbReference type="SUPFAM" id="SSF50978">
    <property type="entry name" value="WD40 repeat-like"/>
    <property type="match status" value="1"/>
</dbReference>
<dbReference type="GO" id="GO:0010997">
    <property type="term" value="F:anaphase-promoting complex binding"/>
    <property type="evidence" value="ECO:0007669"/>
    <property type="project" value="InterPro"/>
</dbReference>
<dbReference type="InterPro" id="IPR033010">
    <property type="entry name" value="Cdc20/Fizzy"/>
</dbReference>
<dbReference type="InterPro" id="IPR036322">
    <property type="entry name" value="WD40_repeat_dom_sf"/>
</dbReference>
<organism evidence="9 10">
    <name type="scientific">Meripilus lineatus</name>
    <dbReference type="NCBI Taxonomy" id="2056292"/>
    <lineage>
        <taxon>Eukaryota</taxon>
        <taxon>Fungi</taxon>
        <taxon>Dikarya</taxon>
        <taxon>Basidiomycota</taxon>
        <taxon>Agaricomycotina</taxon>
        <taxon>Agaricomycetes</taxon>
        <taxon>Polyporales</taxon>
        <taxon>Meripilaceae</taxon>
        <taxon>Meripilus</taxon>
    </lineage>
</organism>
<evidence type="ECO:0000256" key="7">
    <source>
        <dbReference type="PROSITE-ProRule" id="PRU00221"/>
    </source>
</evidence>
<dbReference type="PANTHER" id="PTHR19918">
    <property type="entry name" value="CELL DIVISION CYCLE 20 CDC20 FIZZY -RELATED"/>
    <property type="match status" value="1"/>
</dbReference>
<sequence length="416" mass="45351">MALNDSPKHTPGALTKKLEETTSTLANLLLDTNLGSQSQRDTPHSIVCPFYHHPSLNNESPHVCTSEPNSHSHPSPLLDDLLDESLVSIPKEPQTPAASIELEQVLEANGIVNDYYWNLISWSSSNVIAVAVKKDVQLRRLEDGGMFSIRKDQSSSVSSVDFSNDGNVLAAGLDGGDGAGTVEMYDIETQSLLRKIQGCRSPATSLSWNKQIVTVGHYNGRIVHYDVRLGKPQVMELRGHNRIVCGLEWRSDGGLLTSGCDGGVVNIWDSRSGTFVPGSRGEVLWTKRDHNAAVKALAWCPWKPSLLASGGGLSDGTIQFWDTNTGERLNKLDFSSSAQVTSVQWSTHRTEFLTTFGHPNHGIVVHGYPSLEQLVEKQDAHDQRILWSALSPSKDVICTGGADGVLKLWKVWPTGG</sequence>
<protein>
    <recommendedName>
        <fullName evidence="8">CDC20/Fizzy WD40 domain-containing protein</fullName>
    </recommendedName>
</protein>
<comment type="similarity">
    <text evidence="1">Belongs to the WD repeat CDC20/Fizzy family.</text>
</comment>
<dbReference type="PANTHER" id="PTHR19918:SF8">
    <property type="entry name" value="FI02843P"/>
    <property type="match status" value="1"/>
</dbReference>
<evidence type="ECO:0000256" key="5">
    <source>
        <dbReference type="ARBA" id="ARBA00022776"/>
    </source>
</evidence>
<feature type="repeat" description="WD" evidence="7">
    <location>
        <begin position="237"/>
        <end position="278"/>
    </location>
</feature>
<keyword evidence="10" id="KW-1185">Reference proteome</keyword>
<evidence type="ECO:0000256" key="4">
    <source>
        <dbReference type="ARBA" id="ARBA00022737"/>
    </source>
</evidence>
<keyword evidence="2 7" id="KW-0853">WD repeat</keyword>
<dbReference type="PROSITE" id="PS50082">
    <property type="entry name" value="WD_REPEATS_2"/>
    <property type="match status" value="2"/>
</dbReference>
<keyword evidence="6" id="KW-0131">Cell cycle</keyword>
<feature type="domain" description="CDC20/Fizzy WD40" evidence="8">
    <location>
        <begin position="106"/>
        <end position="409"/>
    </location>
</feature>
<dbReference type="SMART" id="SM00320">
    <property type="entry name" value="WD40"/>
    <property type="match status" value="5"/>
</dbReference>
<dbReference type="GO" id="GO:0005680">
    <property type="term" value="C:anaphase-promoting complex"/>
    <property type="evidence" value="ECO:0007669"/>
    <property type="project" value="TreeGrafter"/>
</dbReference>
<dbReference type="Gene3D" id="2.130.10.10">
    <property type="entry name" value="YVTN repeat-like/Quinoprotein amine dehydrogenase"/>
    <property type="match status" value="1"/>
</dbReference>
<dbReference type="AlphaFoldDB" id="A0AAD5V108"/>
<dbReference type="GO" id="GO:1990757">
    <property type="term" value="F:ubiquitin ligase activator activity"/>
    <property type="evidence" value="ECO:0007669"/>
    <property type="project" value="TreeGrafter"/>
</dbReference>
<evidence type="ECO:0000313" key="9">
    <source>
        <dbReference type="EMBL" id="KAJ3483367.1"/>
    </source>
</evidence>
<name>A0AAD5V108_9APHY</name>
<evidence type="ECO:0000256" key="1">
    <source>
        <dbReference type="ARBA" id="ARBA00006445"/>
    </source>
</evidence>
<proteinExistence type="inferred from homology"/>
<dbReference type="EMBL" id="JANAWD010000231">
    <property type="protein sequence ID" value="KAJ3483367.1"/>
    <property type="molecule type" value="Genomic_DNA"/>
</dbReference>
<keyword evidence="4" id="KW-0677">Repeat</keyword>
<comment type="caution">
    <text evidence="9">The sequence shown here is derived from an EMBL/GenBank/DDBJ whole genome shotgun (WGS) entry which is preliminary data.</text>
</comment>
<keyword evidence="5" id="KW-0498">Mitosis</keyword>